<dbReference type="RefSeq" id="WP_207035193.1">
    <property type="nucleotide sequence ID" value="NZ_JAFLNL010000008.1"/>
</dbReference>
<evidence type="ECO:0000313" key="2">
    <source>
        <dbReference type="Proteomes" id="UP000664044"/>
    </source>
</evidence>
<sequence>MKYPLFLIFLACVINACSKGGNEAEPPANSSPTEVNLEYPLKDSECTTGVDQSLEKTSIEFRWKADNNDSYELILENLTTNQILRQPTTNSKVSMVLDKNTPYLWYVISKVSNSDKSKESEHWKFYSAGDGVSNYAPFPASLISPEEDSQFEKDIQEVTLEWEGSDIDDDNLTYDIYIGTENPPSELIVADLTTNNYTTKIEVGKTLFWRITTKDKSGNTSNSKVRMFSSDGGTGILSFEIRQNDSLYTATIDENLKTINIRLGNFDYEKLAPTINLKEGYSINPESGTEMNFHDSLFYVVTDSRGNETTYTLQVESGQHEVKSFKVHQGEETYIGQIDSKTGEIYLEMGNFDYTDITPEIKLSTKASTEVTQVTSMDIGQNNGATFTVTSEIGTTKEFVVKAPVRASKVTSYFLNPGFEFTDSAIETGYRVFAGSTQYISVQNIQDPSQVVLELVNTNGEKFNFPITEHFYHHYHSFETSQSQNSLTTVIPDDLPSGSYSITISEGTRTTFYPHRFEVVNDHRIIRITEINGTDFTRGDTLIIRGVNLRKEFMVKTNGEHHTFNEYVYDLELNQDSTEIRLPFSTNTYNRLKSWTGNNEKPLAIQGTIDGYPNVLNSNIVYFNVN</sequence>
<evidence type="ECO:0008006" key="3">
    <source>
        <dbReference type="Google" id="ProtNLM"/>
    </source>
</evidence>
<comment type="caution">
    <text evidence="1">The sequence shown here is derived from an EMBL/GenBank/DDBJ whole genome shotgun (WGS) entry which is preliminary data.</text>
</comment>
<organism evidence="1 2">
    <name type="scientific">Flagellimonas aurea</name>
    <dbReference type="NCBI Taxonomy" id="2915619"/>
    <lineage>
        <taxon>Bacteria</taxon>
        <taxon>Pseudomonadati</taxon>
        <taxon>Bacteroidota</taxon>
        <taxon>Flavobacteriia</taxon>
        <taxon>Flavobacteriales</taxon>
        <taxon>Flavobacteriaceae</taxon>
        <taxon>Flagellimonas</taxon>
    </lineage>
</organism>
<accession>A0ABS3G768</accession>
<dbReference type="InterPro" id="IPR013783">
    <property type="entry name" value="Ig-like_fold"/>
</dbReference>
<keyword evidence="2" id="KW-1185">Reference proteome</keyword>
<dbReference type="EMBL" id="JAFLNL010000008">
    <property type="protein sequence ID" value="MBO0355264.1"/>
    <property type="molecule type" value="Genomic_DNA"/>
</dbReference>
<dbReference type="Proteomes" id="UP000664044">
    <property type="component" value="Unassembled WGS sequence"/>
</dbReference>
<proteinExistence type="predicted"/>
<dbReference type="Gene3D" id="2.60.40.2340">
    <property type="match status" value="2"/>
</dbReference>
<gene>
    <name evidence="1" type="ORF">J0656_14665</name>
</gene>
<protein>
    <recommendedName>
        <fullName evidence="3">Fibronectin type-III domain-containing protein</fullName>
    </recommendedName>
</protein>
<reference evidence="1 2" key="1">
    <citation type="submission" date="2021-03" db="EMBL/GenBank/DDBJ databases">
        <title>Muricauda lutimaris sp. nov. and Muricauda ruestringensis sp. nov, two marine members of the Flavobacteriaceae isolated from deep sea sediments of Western Pacific.</title>
        <authorList>
            <person name="Zhao S."/>
            <person name="Liu R."/>
        </authorList>
    </citation>
    <scope>NUCLEOTIDE SEQUENCE [LARGE SCALE GENOMIC DNA]</scope>
    <source>
        <strain evidence="1 2">BC31-1-A7</strain>
    </source>
</reference>
<name>A0ABS3G768_9FLAO</name>
<evidence type="ECO:0000313" key="1">
    <source>
        <dbReference type="EMBL" id="MBO0355264.1"/>
    </source>
</evidence>
<dbReference type="Gene3D" id="2.60.40.10">
    <property type="entry name" value="Immunoglobulins"/>
    <property type="match status" value="1"/>
</dbReference>